<keyword evidence="7" id="KW-1185">Reference proteome</keyword>
<evidence type="ECO:0000313" key="7">
    <source>
        <dbReference type="Proteomes" id="UP000001420"/>
    </source>
</evidence>
<dbReference type="KEGG" id="pma:Pro_1073"/>
<dbReference type="Proteomes" id="UP000001420">
    <property type="component" value="Chromosome"/>
</dbReference>
<reference evidence="6 7" key="1">
    <citation type="journal article" date="2003" name="Proc. Natl. Acad. Sci. U.S.A.">
        <title>Genome sequence of the cyanobacterium Prochlorococcus marinus SS120, a nearly minimal oxyphototrophic genome.</title>
        <authorList>
            <person name="Dufresne A."/>
            <person name="Salanoubat M."/>
            <person name="Partensky F."/>
            <person name="Artiguenave F."/>
            <person name="Axmann I.M."/>
            <person name="Barbe V."/>
            <person name="Duprat S."/>
            <person name="Galperin M.Y."/>
            <person name="Koonin E.V."/>
            <person name="Le Gall F."/>
            <person name="Makarova K.S."/>
            <person name="Ostrowski M."/>
            <person name="Oztas S."/>
            <person name="Robert C."/>
            <person name="Rogozin I.B."/>
            <person name="Scanlan D.J."/>
            <person name="Tandeau de Marsac N."/>
            <person name="Weissenbach J."/>
            <person name="Wincker P."/>
            <person name="Wolf Y.I."/>
            <person name="Hess W.R."/>
        </authorList>
    </citation>
    <scope>NUCLEOTIDE SEQUENCE [LARGE SCALE GENOMIC DNA]</scope>
    <source>
        <strain evidence="7">SARG / CCMP1375 / SS120</strain>
    </source>
</reference>
<keyword evidence="3" id="KW-1133">Transmembrane helix</keyword>
<dbReference type="HOGENOM" id="CLU_260002_0_0_3"/>
<dbReference type="PATRIC" id="fig|167539.5.peg.1123"/>
<protein>
    <submittedName>
        <fullName evidence="6">Uncharacterized conserved protein</fullName>
    </submittedName>
</protein>
<proteinExistence type="predicted"/>
<evidence type="ECO:0000256" key="4">
    <source>
        <dbReference type="ARBA" id="ARBA00023136"/>
    </source>
</evidence>
<keyword evidence="4" id="KW-0472">Membrane</keyword>
<sequence length="1309" mass="143298">MIFGGYSIFSYADKALSKFILKVRPDLENKLSDQWGRTLIIGPYKGLRPWGFAVGPSKLLQGVEDDSSVDISSLKIQIAPVASLLNWKPVVIFSPSKAKIFLKTNENGAHFVLGKTKGGKANNFDLIIRLDQSSGILLDSSKEEIKTKANAFIKLVDKKIKGSVSLSFPDKGELFLKGGGYLNTLSFRGKARFKNFNLESFQSTIFNRYNFLARGRVNANIRVGVKEEDINCAGGIRFDGLNLRFASLDSRTLVSKSTSIRCRNKTIEMPNSKFKYGLWSADLRAYMPIKKKAAYKLNLLSSIHSESDINSPLNIEATLPIGFNKSGLSYGELFAQLDLNGFSLSSLTSLIGTSMSGSLSTSGTISGPISSLTSNLSVELDKPQISSVRLQEKWQGNFKGSPGGGGELSMTSVGAAVPGTLKAKLKENWSLDQLVLKRLGGVISLENKKDIYSWQAKNFRLDRLEVAIPPVRSFNRVFGTLIGEGTLKTAPLFVDGEIKYRYPRLLGVRLKEAVLKGTYSEAKYSLSGELIPPDTGKISINANGKIGGPIKANAIAKGISPTWLTDSSLTISKFNLSPEVALGTAKNLNGLFLASPKDSLDSQLINWDISRVFVERYKRKISSKEIINPSDLQGNLNAEANLEGSKISKLNLEVKASGKIWIKGDKQSEEKIEPFTASFKSLSLTDKGEFKILNLPFSILSLFFTSPSSLTGMFGVVGRYKYNDNLPELSADLVLNKAKISEKEFVLDKANIVLSNSILNTDISIREVSSLQPVKIVGKVPLSNDLPFDVKVESHGDGLTFLDGLSKDFVNWKSGTADLKLIISGTRSKPVANGYFVVSNGEFLLKQNPVKDFDTKIIFDFNQIDFQTLTARIGDKGVVKANGGMYIFRDDKEISKELNLVIKSIEFDQNNFDFKVSSNLNVKGSILQPLLGGDITIEQGSISTKRSRVDKKNSTSTQKISTNSTQRYFNQLPEQNWDYKDPLVLFIEDKNSPANKLLRSGLPKGLSFIGFDSLKLRLGPDLRIVSQPIASFDAAGTLILDGALDDTLDLRGLIRLRKGRVNLFTTTFALDTREPNIALFAPSMGLIPYLDITMTTRVPDVIQDPTKLDSTSDFASNGSGAVGIGGSRFVKVELVATGPADRVSETFQLRSTPALPKSQLLDLIGGNSLTMLMSGSEREVLVDFLNRSFLSPALGNLSGAFSERIQVSLYPAFVTANDIANDESENSEVNELTDSEASADDLSPQQAWIAEVGFDLSQRVNFSIQTTPNRKDIPPQGTITFQINPSVGVLGALDKNGNWQSQVQIFVRY</sequence>
<evidence type="ECO:0000256" key="2">
    <source>
        <dbReference type="ARBA" id="ARBA00022692"/>
    </source>
</evidence>
<comment type="subcellular location">
    <subcellularLocation>
        <location evidence="1">Membrane</location>
        <topology evidence="1">Single-pass membrane protein</topology>
    </subcellularLocation>
</comment>
<dbReference type="InterPro" id="IPR007452">
    <property type="entry name" value="TamB_C"/>
</dbReference>
<dbReference type="InterPro" id="IPR053022">
    <property type="entry name" value="Chloroplast_translocon_comp"/>
</dbReference>
<keyword evidence="2" id="KW-0812">Transmembrane</keyword>
<dbReference type="PANTHER" id="PTHR34457">
    <property type="entry name" value="EMBRYO DEFECTIVE 2410"/>
    <property type="match status" value="1"/>
</dbReference>
<gene>
    <name evidence="6" type="ordered locus">Pro_1073</name>
</gene>
<feature type="domain" description="Translocation and assembly module TamB C-terminal" evidence="5">
    <location>
        <begin position="867"/>
        <end position="1309"/>
    </location>
</feature>
<evidence type="ECO:0000256" key="3">
    <source>
        <dbReference type="ARBA" id="ARBA00022989"/>
    </source>
</evidence>
<dbReference type="Pfam" id="PF04357">
    <property type="entry name" value="TamB"/>
    <property type="match status" value="1"/>
</dbReference>
<dbReference type="GO" id="GO:0009306">
    <property type="term" value="P:protein secretion"/>
    <property type="evidence" value="ECO:0007669"/>
    <property type="project" value="InterPro"/>
</dbReference>
<accession>Q7VBL9</accession>
<evidence type="ECO:0000313" key="6">
    <source>
        <dbReference type="EMBL" id="AAQ00118.1"/>
    </source>
</evidence>
<dbReference type="EMBL" id="AE017126">
    <property type="protein sequence ID" value="AAQ00118.1"/>
    <property type="molecule type" value="Genomic_DNA"/>
</dbReference>
<dbReference type="OrthoDB" id="536281at2"/>
<dbReference type="GO" id="GO:0005886">
    <property type="term" value="C:plasma membrane"/>
    <property type="evidence" value="ECO:0007669"/>
    <property type="project" value="InterPro"/>
</dbReference>
<organism evidence="6 7">
    <name type="scientific">Prochlorococcus marinus (strain SARG / CCMP1375 / SS120)</name>
    <dbReference type="NCBI Taxonomy" id="167539"/>
    <lineage>
        <taxon>Bacteria</taxon>
        <taxon>Bacillati</taxon>
        <taxon>Cyanobacteriota</taxon>
        <taxon>Cyanophyceae</taxon>
        <taxon>Synechococcales</taxon>
        <taxon>Prochlorococcaceae</taxon>
        <taxon>Prochlorococcus</taxon>
    </lineage>
</organism>
<dbReference type="EnsemblBacteria" id="AAQ00118">
    <property type="protein sequence ID" value="AAQ00118"/>
    <property type="gene ID" value="Pro_1073"/>
</dbReference>
<evidence type="ECO:0000256" key="1">
    <source>
        <dbReference type="ARBA" id="ARBA00004167"/>
    </source>
</evidence>
<name>Q7VBL9_PROMA</name>
<dbReference type="STRING" id="167539.Pro_1073"/>
<dbReference type="eggNOG" id="COG2911">
    <property type="taxonomic scope" value="Bacteria"/>
</dbReference>
<evidence type="ECO:0000259" key="5">
    <source>
        <dbReference type="Pfam" id="PF04357"/>
    </source>
</evidence>
<dbReference type="PANTHER" id="PTHR34457:SF3">
    <property type="entry name" value="PROTEIN TIC236, CHLOROPLASTIC"/>
    <property type="match status" value="1"/>
</dbReference>